<reference evidence="3" key="2">
    <citation type="submission" date="2019-09" db="UniProtKB">
        <authorList>
            <consortium name="WormBaseParasite"/>
        </authorList>
    </citation>
    <scope>IDENTIFICATION</scope>
</reference>
<gene>
    <name evidence="1" type="ORF">HPBE_LOCUS12195</name>
</gene>
<dbReference type="Proteomes" id="UP000050761">
    <property type="component" value="Unassembled WGS sequence"/>
</dbReference>
<organism evidence="2 3">
    <name type="scientific">Heligmosomoides polygyrus</name>
    <name type="common">Parasitic roundworm</name>
    <dbReference type="NCBI Taxonomy" id="6339"/>
    <lineage>
        <taxon>Eukaryota</taxon>
        <taxon>Metazoa</taxon>
        <taxon>Ecdysozoa</taxon>
        <taxon>Nematoda</taxon>
        <taxon>Chromadorea</taxon>
        <taxon>Rhabditida</taxon>
        <taxon>Rhabditina</taxon>
        <taxon>Rhabditomorpha</taxon>
        <taxon>Strongyloidea</taxon>
        <taxon>Heligmosomidae</taxon>
        <taxon>Heligmosomoides</taxon>
    </lineage>
</organism>
<evidence type="ECO:0000313" key="3">
    <source>
        <dbReference type="WBParaSite" id="HPBE_0001219401-mRNA-1"/>
    </source>
</evidence>
<accession>A0A3P8D4K7</accession>
<dbReference type="EMBL" id="UZAH01027394">
    <property type="protein sequence ID" value="VDO91245.1"/>
    <property type="molecule type" value="Genomic_DNA"/>
</dbReference>
<evidence type="ECO:0000313" key="2">
    <source>
        <dbReference type="Proteomes" id="UP000050761"/>
    </source>
</evidence>
<dbReference type="WBParaSite" id="HPBE_0001219401-mRNA-1">
    <property type="protein sequence ID" value="HPBE_0001219401-mRNA-1"/>
    <property type="gene ID" value="HPBE_0001219401"/>
</dbReference>
<reference evidence="1 2" key="1">
    <citation type="submission" date="2018-11" db="EMBL/GenBank/DDBJ databases">
        <authorList>
            <consortium name="Pathogen Informatics"/>
        </authorList>
    </citation>
    <scope>NUCLEOTIDE SEQUENCE [LARGE SCALE GENOMIC DNA]</scope>
</reference>
<protein>
    <submittedName>
        <fullName evidence="3">Transposase</fullName>
    </submittedName>
</protein>
<evidence type="ECO:0000313" key="1">
    <source>
        <dbReference type="EMBL" id="VDO91245.1"/>
    </source>
</evidence>
<dbReference type="AlphaFoldDB" id="A0A183FV89"/>
<proteinExistence type="predicted"/>
<keyword evidence="2" id="KW-1185">Reference proteome</keyword>
<sequence>METAERLDGHPQMENDWVNELFLRVNPSAALRLAPSRVKPTEVGKWDQLLGYGHPFLSPVDRGILERNPQRLQGFAHRDIELTC</sequence>
<name>A0A183FV89_HELPZ</name>
<accession>A0A183FV89</accession>